<dbReference type="AlphaFoldDB" id="A0AAX4NYB5"/>
<evidence type="ECO:0000313" key="9">
    <source>
        <dbReference type="Proteomes" id="UP001472866"/>
    </source>
</evidence>
<evidence type="ECO:0000256" key="1">
    <source>
        <dbReference type="ARBA" id="ARBA00022527"/>
    </source>
</evidence>
<keyword evidence="9" id="KW-1185">Reference proteome</keyword>
<accession>A0AAX4NYB5</accession>
<evidence type="ECO:0000256" key="2">
    <source>
        <dbReference type="ARBA" id="ARBA00022679"/>
    </source>
</evidence>
<dbReference type="InterPro" id="IPR000719">
    <property type="entry name" value="Prot_kinase_dom"/>
</dbReference>
<evidence type="ECO:0000256" key="6">
    <source>
        <dbReference type="SAM" id="MobiDB-lite"/>
    </source>
</evidence>
<keyword evidence="2" id="KW-0808">Transferase</keyword>
<dbReference type="SUPFAM" id="SSF56112">
    <property type="entry name" value="Protein kinase-like (PK-like)"/>
    <property type="match status" value="1"/>
</dbReference>
<dbReference type="InterPro" id="IPR050205">
    <property type="entry name" value="CDPK_Ser/Thr_kinases"/>
</dbReference>
<proteinExistence type="predicted"/>
<dbReference type="Proteomes" id="UP001472866">
    <property type="component" value="Chromosome 01"/>
</dbReference>
<keyword evidence="4 8" id="KW-0418">Kinase</keyword>
<dbReference type="EMBL" id="CP151501">
    <property type="protein sequence ID" value="WZN58502.1"/>
    <property type="molecule type" value="Genomic_DNA"/>
</dbReference>
<evidence type="ECO:0000256" key="4">
    <source>
        <dbReference type="ARBA" id="ARBA00022777"/>
    </source>
</evidence>
<keyword evidence="3" id="KW-0547">Nucleotide-binding</keyword>
<dbReference type="InterPro" id="IPR011009">
    <property type="entry name" value="Kinase-like_dom_sf"/>
</dbReference>
<feature type="domain" description="Protein kinase" evidence="7">
    <location>
        <begin position="105"/>
        <end position="449"/>
    </location>
</feature>
<evidence type="ECO:0000256" key="5">
    <source>
        <dbReference type="ARBA" id="ARBA00022840"/>
    </source>
</evidence>
<dbReference type="SMART" id="SM00220">
    <property type="entry name" value="S_TKc"/>
    <property type="match status" value="1"/>
</dbReference>
<evidence type="ECO:0000313" key="8">
    <source>
        <dbReference type="EMBL" id="WZN58502.1"/>
    </source>
</evidence>
<feature type="region of interest" description="Disordered" evidence="6">
    <location>
        <begin position="67"/>
        <end position="87"/>
    </location>
</feature>
<keyword evidence="5" id="KW-0067">ATP-binding</keyword>
<organism evidence="8 9">
    <name type="scientific">Chloropicon roscoffensis</name>
    <dbReference type="NCBI Taxonomy" id="1461544"/>
    <lineage>
        <taxon>Eukaryota</taxon>
        <taxon>Viridiplantae</taxon>
        <taxon>Chlorophyta</taxon>
        <taxon>Chloropicophyceae</taxon>
        <taxon>Chloropicales</taxon>
        <taxon>Chloropicaceae</taxon>
        <taxon>Chloropicon</taxon>
    </lineage>
</organism>
<sequence length="454" mass="51239">MVGHATTTTTTTTRMLADRLSCSGAGASRSRVALPRQRASVAPWSTRHRRGPTYSVVATRALTELPSQGSGLPEWDKDKRDAEAGAAQQDEAFTLGWPRTLHECYELGEEIGRGSFGVVHKARERWPVQFTSVNAHARVANAGSDLLEDQRFAVKSIPKRPKRRTRRKRFVQGDEEVKRNQERLVRRQREKLLGEVAFMVALDDCPHSVQLVGAYEDKTHAHLVVELCSGGDLKRLLRKRGTLTEREAGEITETALSFISHCHRKGFVFSDVKPANFMVKFKLDEETNAEDSSHPLVVKGIDFGCSQRLGDPEEHNMLTKRTGTPAYWAPEVFMRYYNHQADVWSCGMMLYEMLVGKLPFWDDIESCTPKQVHKGVMRGKVSFAGKARQYDVYDSLDGSQSLDSWDAEECDAEGNCGISPEAQDLILRMLDKNPASRITAEQALEHPWVKRWRH</sequence>
<reference evidence="8 9" key="1">
    <citation type="submission" date="2024-03" db="EMBL/GenBank/DDBJ databases">
        <title>Complete genome sequence of the green alga Chloropicon roscoffensis RCC1871.</title>
        <authorList>
            <person name="Lemieux C."/>
            <person name="Pombert J.-F."/>
            <person name="Otis C."/>
            <person name="Turmel M."/>
        </authorList>
    </citation>
    <scope>NUCLEOTIDE SEQUENCE [LARGE SCALE GENOMIC DNA]</scope>
    <source>
        <strain evidence="8 9">RCC1871</strain>
    </source>
</reference>
<dbReference type="Pfam" id="PF00069">
    <property type="entry name" value="Pkinase"/>
    <property type="match status" value="1"/>
</dbReference>
<name>A0AAX4NYB5_9CHLO</name>
<keyword evidence="1 8" id="KW-0723">Serine/threonine-protein kinase</keyword>
<dbReference type="GO" id="GO:0004674">
    <property type="term" value="F:protein serine/threonine kinase activity"/>
    <property type="evidence" value="ECO:0007669"/>
    <property type="project" value="UniProtKB-KW"/>
</dbReference>
<dbReference type="PANTHER" id="PTHR24349">
    <property type="entry name" value="SERINE/THREONINE-PROTEIN KINASE"/>
    <property type="match status" value="1"/>
</dbReference>
<dbReference type="GO" id="GO:0005524">
    <property type="term" value="F:ATP binding"/>
    <property type="evidence" value="ECO:0007669"/>
    <property type="project" value="UniProtKB-KW"/>
</dbReference>
<dbReference type="PROSITE" id="PS50011">
    <property type="entry name" value="PROTEIN_KINASE_DOM"/>
    <property type="match status" value="1"/>
</dbReference>
<evidence type="ECO:0000259" key="7">
    <source>
        <dbReference type="PROSITE" id="PS50011"/>
    </source>
</evidence>
<gene>
    <name evidence="8" type="ORF">HKI87_01g00240</name>
</gene>
<feature type="compositionally biased region" description="Basic and acidic residues" evidence="6">
    <location>
        <begin position="74"/>
        <end position="83"/>
    </location>
</feature>
<dbReference type="Gene3D" id="1.10.510.10">
    <property type="entry name" value="Transferase(Phosphotransferase) domain 1"/>
    <property type="match status" value="1"/>
</dbReference>
<protein>
    <submittedName>
        <fullName evidence="8">Serine/threonine protein kinase</fullName>
    </submittedName>
</protein>
<evidence type="ECO:0000256" key="3">
    <source>
        <dbReference type="ARBA" id="ARBA00022741"/>
    </source>
</evidence>